<keyword evidence="7" id="KW-1185">Reference proteome</keyword>
<evidence type="ECO:0000313" key="7">
    <source>
        <dbReference type="Proteomes" id="UP000799772"/>
    </source>
</evidence>
<feature type="compositionally biased region" description="Low complexity" evidence="4">
    <location>
        <begin position="751"/>
        <end position="775"/>
    </location>
</feature>
<feature type="compositionally biased region" description="Polar residues" evidence="4">
    <location>
        <begin position="1424"/>
        <end position="1436"/>
    </location>
</feature>
<gene>
    <name evidence="6" type="ORF">NA57DRAFT_78098</name>
</gene>
<feature type="region of interest" description="Disordered" evidence="4">
    <location>
        <begin position="1"/>
        <end position="82"/>
    </location>
</feature>
<dbReference type="Gene3D" id="2.130.10.10">
    <property type="entry name" value="YVTN repeat-like/Quinoprotein amine dehydrogenase"/>
    <property type="match status" value="1"/>
</dbReference>
<feature type="compositionally biased region" description="Low complexity" evidence="4">
    <location>
        <begin position="990"/>
        <end position="1004"/>
    </location>
</feature>
<comment type="caution">
    <text evidence="6">The sequence shown here is derived from an EMBL/GenBank/DDBJ whole genome shotgun (WGS) entry which is preliminary data.</text>
</comment>
<dbReference type="OrthoDB" id="248320at2759"/>
<feature type="region of interest" description="Disordered" evidence="4">
    <location>
        <begin position="1402"/>
        <end position="1436"/>
    </location>
</feature>
<dbReference type="Proteomes" id="UP000799772">
    <property type="component" value="Unassembled WGS sequence"/>
</dbReference>
<feature type="compositionally biased region" description="Basic and acidic residues" evidence="4">
    <location>
        <begin position="845"/>
        <end position="858"/>
    </location>
</feature>
<dbReference type="PANTHER" id="PTHR48125">
    <property type="entry name" value="LP07818P1"/>
    <property type="match status" value="1"/>
</dbReference>
<feature type="compositionally biased region" description="Low complexity" evidence="4">
    <location>
        <begin position="62"/>
        <end position="77"/>
    </location>
</feature>
<feature type="region of interest" description="Disordered" evidence="4">
    <location>
        <begin position="674"/>
        <end position="697"/>
    </location>
</feature>
<feature type="compositionally biased region" description="Polar residues" evidence="4">
    <location>
        <begin position="776"/>
        <end position="791"/>
    </location>
</feature>
<dbReference type="PANTHER" id="PTHR48125:SF12">
    <property type="entry name" value="AT HOOK TRANSCRIPTION FACTOR FAMILY-RELATED"/>
    <property type="match status" value="1"/>
</dbReference>
<dbReference type="InterPro" id="IPR015943">
    <property type="entry name" value="WD40/YVTN_repeat-like_dom_sf"/>
</dbReference>
<feature type="domain" description="Nucleoporin Nup159/Nup146 N-terminal" evidence="5">
    <location>
        <begin position="157"/>
        <end position="532"/>
    </location>
</feature>
<feature type="compositionally biased region" description="Basic and acidic residues" evidence="4">
    <location>
        <begin position="812"/>
        <end position="823"/>
    </location>
</feature>
<accession>A0A9P4IC05</accession>
<feature type="region of interest" description="Disordered" evidence="4">
    <location>
        <begin position="737"/>
        <end position="1121"/>
    </location>
</feature>
<keyword evidence="3" id="KW-0539">Nucleus</keyword>
<evidence type="ECO:0000313" key="6">
    <source>
        <dbReference type="EMBL" id="KAF2096495.1"/>
    </source>
</evidence>
<feature type="region of interest" description="Disordered" evidence="4">
    <location>
        <begin position="475"/>
        <end position="496"/>
    </location>
</feature>
<feature type="compositionally biased region" description="Polar residues" evidence="4">
    <location>
        <begin position="676"/>
        <end position="689"/>
    </location>
</feature>
<evidence type="ECO:0000259" key="5">
    <source>
        <dbReference type="Pfam" id="PF16755"/>
    </source>
</evidence>
<evidence type="ECO:0000256" key="2">
    <source>
        <dbReference type="ARBA" id="ARBA00022448"/>
    </source>
</evidence>
<dbReference type="GO" id="GO:0005634">
    <property type="term" value="C:nucleus"/>
    <property type="evidence" value="ECO:0007669"/>
    <property type="project" value="UniProtKB-SubCell"/>
</dbReference>
<dbReference type="EMBL" id="ML978129">
    <property type="protein sequence ID" value="KAF2096495.1"/>
    <property type="molecule type" value="Genomic_DNA"/>
</dbReference>
<feature type="compositionally biased region" description="Low complexity" evidence="4">
    <location>
        <begin position="1056"/>
        <end position="1066"/>
    </location>
</feature>
<protein>
    <recommendedName>
        <fullName evidence="5">Nucleoporin Nup159/Nup146 N-terminal domain-containing protein</fullName>
    </recommendedName>
</protein>
<sequence length="1509" mass="160239">MPRNSSTPPQSRPNTILNTSTQSSPLAARCSSPRAAAAPSPHNTIRRNLDLFRPSPPRLRSRSSLSSIHTHSSSGTPYVERKSLDLEGSSSALLRELGPDSLKVKMAFAIGNAAGAVQARQGPQLQDIITDKVGFLSVAGERKLRFLPTPWSSDNLPPPTATLLSISSTKRLVAAAGPDNLVIASTDSVRQAFQAEGPAEDNLKNFAPQLTIPIPRVSQVAFSSDGTYLVICAENGGGLAVYETQALMQGKTESAFQLATNGVSVRALAPNPAPELAHGFAIVLDQGQLMLADLSSRQFQQGQNGSPVLREGVSSVAWSTRGKQLVAGLGDGTAIQMDIQSVKATIPRPPGVQGDLYLSRIVWLTNDEFIVVHTPVDPGSDIMAPESFFHYVSREKGTQNYTFQKLSDPSPPFGLKRAPQHHFISRLRSFPPDLTDLLIVASTSSSDIGMFSRSTTALSAQPPQVTNEFTNTGFQEDSRRAQLPPSDMSETSPIGMSLDFSSEEKVTRPIGDELDKSPTPLPAMMVLNNEGIMCAWWIVYDDSLRQKQPYPELIAAKGTAAALTSPAAASTPFGGSTATTQSQNAFTRPANPAFGASAFGTPGGSAFGGTSALGMKKSPWSSGANTSSPQTGGATFGRPAFGAPAFGAPAFGSSTPISGSGGGAFANAGKSLWGTPASTSDSPATQTKPANPFSGGGTAAASPFSNYAPKQGAAMSSFSSIGGGDNKGVASPFASVPSTSAPSFGMKTEPSFGSTVTVDSSTGGSTLGGQSLFGSKDQSFGTPAQPSTSIFGQKAPVTSAPAQETEMDDADDKMSDDQEKPVEQKPQGSLDGFKLGSTFKPDSQANKDDRAEEPKKDQPAGTSLFGGTFGDALAATEKPQHPVTPIKKEPGTDEPNLQDISTTPASLPKAPAQGPVDPTKLPTIPGSPQDKTPAVSDKSEPLAGSSPEEVQPPSSPLSPSASEDDGSVVDDAPLPPDPTTVKKPSWFHEAPPGAGASATPAKPAFGTPPAAAKVADSLKPLPLPQASNIPSTTPAGFPKSTFFPPPAPKESPRSPSPVRSASQPAVRGTPGLPSQSLFRNGVQFAQPNQTSQAAPPAKPQQKLASTQTGREPVEIPTSTDLVDHEAERVREILDSPLKPSQFLKPFEIKQRYADPTADPVIGNQDLATANRKNTEYIYRDVNDMVDTAGINQRHLEEWILWNQRKASEFENNGQGQREKSDLREWRENMDTEEEERWPLADLLDVRLLMDEAGRELDEGKIIDKREKLKALRANERELEGLRRKIVDIRRWIEAKGDPEKLRKKRSEELPPEAVRLQTDVRAKMAEFKKLLAEAEDAVLMLKAKLSKGSKAPTLEAVTNTVLKVTEVVKQKSADVDVLETQMRKLGLVSETPGASQILSASMRSSGLYSSPRRGRASREGTPFMTPTTPGSMTRSRMSKMWESSSVDSTPLMKRSTRSLNGVAGQRSVAFAEGEDEVGKILAAKKKRVKVKMALRDALVKRAEAAQSRS</sequence>
<evidence type="ECO:0000256" key="3">
    <source>
        <dbReference type="ARBA" id="ARBA00023242"/>
    </source>
</evidence>
<feature type="compositionally biased region" description="Low complexity" evidence="4">
    <location>
        <begin position="23"/>
        <end position="41"/>
    </location>
</feature>
<comment type="subcellular location">
    <subcellularLocation>
        <location evidence="1">Nucleus</location>
    </subcellularLocation>
</comment>
<dbReference type="FunFam" id="2.130.10.10:FF:000645">
    <property type="entry name" value="Putative nuclear pore complex subunit Nup159"/>
    <property type="match status" value="1"/>
</dbReference>
<feature type="compositionally biased region" description="Polar residues" evidence="4">
    <location>
        <begin position="1"/>
        <end position="22"/>
    </location>
</feature>
<evidence type="ECO:0000256" key="4">
    <source>
        <dbReference type="SAM" id="MobiDB-lite"/>
    </source>
</evidence>
<proteinExistence type="predicted"/>
<feature type="compositionally biased region" description="Polar residues" evidence="4">
    <location>
        <begin position="1025"/>
        <end position="1034"/>
    </location>
</feature>
<feature type="compositionally biased region" description="Low complexity" evidence="4">
    <location>
        <begin position="945"/>
        <end position="961"/>
    </location>
</feature>
<organism evidence="6 7">
    <name type="scientific">Rhizodiscina lignyota</name>
    <dbReference type="NCBI Taxonomy" id="1504668"/>
    <lineage>
        <taxon>Eukaryota</taxon>
        <taxon>Fungi</taxon>
        <taxon>Dikarya</taxon>
        <taxon>Ascomycota</taxon>
        <taxon>Pezizomycotina</taxon>
        <taxon>Dothideomycetes</taxon>
        <taxon>Pleosporomycetidae</taxon>
        <taxon>Aulographales</taxon>
        <taxon>Rhizodiscinaceae</taxon>
        <taxon>Rhizodiscina</taxon>
    </lineage>
</organism>
<name>A0A9P4IC05_9PEZI</name>
<feature type="compositionally biased region" description="Low complexity" evidence="4">
    <location>
        <begin position="1092"/>
        <end position="1102"/>
    </location>
</feature>
<dbReference type="InterPro" id="IPR039462">
    <property type="entry name" value="Nup159/Nup146_N"/>
</dbReference>
<evidence type="ECO:0000256" key="1">
    <source>
        <dbReference type="ARBA" id="ARBA00004123"/>
    </source>
</evidence>
<dbReference type="SUPFAM" id="SSF117289">
    <property type="entry name" value="Nucleoporin domain"/>
    <property type="match status" value="1"/>
</dbReference>
<keyword evidence="2" id="KW-0813">Transport</keyword>
<reference evidence="6" key="1">
    <citation type="journal article" date="2020" name="Stud. Mycol.">
        <title>101 Dothideomycetes genomes: a test case for predicting lifestyles and emergence of pathogens.</title>
        <authorList>
            <person name="Haridas S."/>
            <person name="Albert R."/>
            <person name="Binder M."/>
            <person name="Bloem J."/>
            <person name="Labutti K."/>
            <person name="Salamov A."/>
            <person name="Andreopoulos B."/>
            <person name="Baker S."/>
            <person name="Barry K."/>
            <person name="Bills G."/>
            <person name="Bluhm B."/>
            <person name="Cannon C."/>
            <person name="Castanera R."/>
            <person name="Culley D."/>
            <person name="Daum C."/>
            <person name="Ezra D."/>
            <person name="Gonzalez J."/>
            <person name="Henrissat B."/>
            <person name="Kuo A."/>
            <person name="Liang C."/>
            <person name="Lipzen A."/>
            <person name="Lutzoni F."/>
            <person name="Magnuson J."/>
            <person name="Mondo S."/>
            <person name="Nolan M."/>
            <person name="Ohm R."/>
            <person name="Pangilinan J."/>
            <person name="Park H.-J."/>
            <person name="Ramirez L."/>
            <person name="Alfaro M."/>
            <person name="Sun H."/>
            <person name="Tritt A."/>
            <person name="Yoshinaga Y."/>
            <person name="Zwiers L.-H."/>
            <person name="Turgeon B."/>
            <person name="Goodwin S."/>
            <person name="Spatafora J."/>
            <person name="Crous P."/>
            <person name="Grigoriev I."/>
        </authorList>
    </citation>
    <scope>NUCLEOTIDE SEQUENCE</scope>
    <source>
        <strain evidence="6">CBS 133067</strain>
    </source>
</reference>
<dbReference type="Pfam" id="PF16755">
    <property type="entry name" value="Beta-prop_NUP159_NUP214"/>
    <property type="match status" value="1"/>
</dbReference>
<feature type="compositionally biased region" description="Polar residues" evidence="4">
    <location>
        <begin position="1072"/>
        <end position="1091"/>
    </location>
</feature>